<dbReference type="Gene3D" id="3.40.50.300">
    <property type="entry name" value="P-loop containing nucleotide triphosphate hydrolases"/>
    <property type="match status" value="1"/>
</dbReference>
<dbReference type="CDD" id="cd03230">
    <property type="entry name" value="ABC_DR_subfamily_A"/>
    <property type="match status" value="1"/>
</dbReference>
<evidence type="ECO:0000313" key="6">
    <source>
        <dbReference type="EMBL" id="CAA9249099.1"/>
    </source>
</evidence>
<dbReference type="PROSITE" id="PS50893">
    <property type="entry name" value="ABC_TRANSPORTER_2"/>
    <property type="match status" value="1"/>
</dbReference>
<gene>
    <name evidence="6" type="ORF">AVDCRST_MAG42-2445</name>
</gene>
<dbReference type="PANTHER" id="PTHR43335:SF4">
    <property type="entry name" value="ABC TRANSPORTER, ATP-BINDING PROTEIN"/>
    <property type="match status" value="1"/>
</dbReference>
<dbReference type="SMART" id="SM00382">
    <property type="entry name" value="AAA"/>
    <property type="match status" value="1"/>
</dbReference>
<proteinExistence type="inferred from homology"/>
<keyword evidence="3" id="KW-0547">Nucleotide-binding</keyword>
<evidence type="ECO:0000256" key="1">
    <source>
        <dbReference type="ARBA" id="ARBA00005417"/>
    </source>
</evidence>
<dbReference type="InterPro" id="IPR003593">
    <property type="entry name" value="AAA+_ATPase"/>
</dbReference>
<evidence type="ECO:0000256" key="4">
    <source>
        <dbReference type="ARBA" id="ARBA00022840"/>
    </source>
</evidence>
<dbReference type="Pfam" id="PF13732">
    <property type="entry name" value="DrrA1-3_C"/>
    <property type="match status" value="1"/>
</dbReference>
<name>A0A6J4IFY7_9BACT</name>
<evidence type="ECO:0000256" key="3">
    <source>
        <dbReference type="ARBA" id="ARBA00022741"/>
    </source>
</evidence>
<comment type="similarity">
    <text evidence="1">Belongs to the ABC transporter superfamily.</text>
</comment>
<dbReference type="InterPro" id="IPR025302">
    <property type="entry name" value="DrrA1/2-like_C"/>
</dbReference>
<dbReference type="InterPro" id="IPR027417">
    <property type="entry name" value="P-loop_NTPase"/>
</dbReference>
<organism evidence="6">
    <name type="scientific">uncultured Chthoniobacterales bacterium</name>
    <dbReference type="NCBI Taxonomy" id="1836801"/>
    <lineage>
        <taxon>Bacteria</taxon>
        <taxon>Pseudomonadati</taxon>
        <taxon>Verrucomicrobiota</taxon>
        <taxon>Spartobacteria</taxon>
        <taxon>Chthoniobacterales</taxon>
        <taxon>environmental samples</taxon>
    </lineage>
</organism>
<dbReference type="PANTHER" id="PTHR43335">
    <property type="entry name" value="ABC TRANSPORTER, ATP-BINDING PROTEIN"/>
    <property type="match status" value="1"/>
</dbReference>
<dbReference type="InterPro" id="IPR003439">
    <property type="entry name" value="ABC_transporter-like_ATP-bd"/>
</dbReference>
<evidence type="ECO:0000259" key="5">
    <source>
        <dbReference type="PROSITE" id="PS50893"/>
    </source>
</evidence>
<sequence length="311" mass="34666">MIKVENLTKRYAGHTAIKDLSFEVGKGEIMGFLGPNGAGKSTTMRILSSFMPPTSGRATIAGYDIFEQSLQARAHLGYMPENVPLYNDMRVTEYLDYRAALKGVPHRRISERVGDVKELCGLKDVEKKLIGALSKGYRQRVGLADALVHEPDLLILDEPTSGLDPNQIRQVRDLIRNLGKQHTILLSTHILPEVEMTCSRVIIINKGRIEACDTPENLLHEIRTAGGVVLEAKVGNENGAEELKKITGVRDVTATVDGEWQRFALRVESGADLREEVFRLAADRRWAVRELTQRRATLEDVFVEITHADDA</sequence>
<protein>
    <submittedName>
        <fullName evidence="6">Gliding motility-associated ABC transporter ATP-binding protein GldA</fullName>
    </submittedName>
</protein>
<evidence type="ECO:0000256" key="2">
    <source>
        <dbReference type="ARBA" id="ARBA00022448"/>
    </source>
</evidence>
<dbReference type="SUPFAM" id="SSF52540">
    <property type="entry name" value="P-loop containing nucleoside triphosphate hydrolases"/>
    <property type="match status" value="1"/>
</dbReference>
<dbReference type="EMBL" id="CADCTA010000077">
    <property type="protein sequence ID" value="CAA9249099.1"/>
    <property type="molecule type" value="Genomic_DNA"/>
</dbReference>
<dbReference type="GO" id="GO:0005524">
    <property type="term" value="F:ATP binding"/>
    <property type="evidence" value="ECO:0007669"/>
    <property type="project" value="UniProtKB-KW"/>
</dbReference>
<feature type="domain" description="ABC transporter" evidence="5">
    <location>
        <begin position="2"/>
        <end position="231"/>
    </location>
</feature>
<dbReference type="GO" id="GO:0016887">
    <property type="term" value="F:ATP hydrolysis activity"/>
    <property type="evidence" value="ECO:0007669"/>
    <property type="project" value="InterPro"/>
</dbReference>
<reference evidence="6" key="1">
    <citation type="submission" date="2020-02" db="EMBL/GenBank/DDBJ databases">
        <authorList>
            <person name="Meier V. D."/>
        </authorList>
    </citation>
    <scope>NUCLEOTIDE SEQUENCE</scope>
    <source>
        <strain evidence="6">AVDCRST_MAG42</strain>
    </source>
</reference>
<keyword evidence="2" id="KW-0813">Transport</keyword>
<accession>A0A6J4IFY7</accession>
<dbReference type="AlphaFoldDB" id="A0A6J4IFY7"/>
<dbReference type="Pfam" id="PF00005">
    <property type="entry name" value="ABC_tran"/>
    <property type="match status" value="1"/>
</dbReference>
<keyword evidence="4 6" id="KW-0067">ATP-binding</keyword>